<keyword evidence="2" id="KW-1185">Reference proteome</keyword>
<evidence type="ECO:0000313" key="2">
    <source>
        <dbReference type="Proteomes" id="UP001347796"/>
    </source>
</evidence>
<evidence type="ECO:0000313" key="1">
    <source>
        <dbReference type="EMBL" id="KAK6195113.1"/>
    </source>
</evidence>
<protein>
    <submittedName>
        <fullName evidence="1">Uncharacterized protein</fullName>
    </submittedName>
</protein>
<organism evidence="1 2">
    <name type="scientific">Patella caerulea</name>
    <name type="common">Rayed Mediterranean limpet</name>
    <dbReference type="NCBI Taxonomy" id="87958"/>
    <lineage>
        <taxon>Eukaryota</taxon>
        <taxon>Metazoa</taxon>
        <taxon>Spiralia</taxon>
        <taxon>Lophotrochozoa</taxon>
        <taxon>Mollusca</taxon>
        <taxon>Gastropoda</taxon>
        <taxon>Patellogastropoda</taxon>
        <taxon>Patelloidea</taxon>
        <taxon>Patellidae</taxon>
        <taxon>Patella</taxon>
    </lineage>
</organism>
<dbReference type="Proteomes" id="UP001347796">
    <property type="component" value="Unassembled WGS sequence"/>
</dbReference>
<accession>A0AAN8KHF1</accession>
<dbReference type="EMBL" id="JAZGQO010000001">
    <property type="protein sequence ID" value="KAK6195113.1"/>
    <property type="molecule type" value="Genomic_DNA"/>
</dbReference>
<proteinExistence type="predicted"/>
<reference evidence="1 2" key="1">
    <citation type="submission" date="2024-01" db="EMBL/GenBank/DDBJ databases">
        <title>The genome of the rayed Mediterranean limpet Patella caerulea (Linnaeus, 1758).</title>
        <authorList>
            <person name="Anh-Thu Weber A."/>
            <person name="Halstead-Nussloch G."/>
        </authorList>
    </citation>
    <scope>NUCLEOTIDE SEQUENCE [LARGE SCALE GENOMIC DNA]</scope>
    <source>
        <strain evidence="1">AATW-2023a</strain>
        <tissue evidence="1">Whole specimen</tissue>
    </source>
</reference>
<dbReference type="AlphaFoldDB" id="A0AAN8KHF1"/>
<comment type="caution">
    <text evidence="1">The sequence shown here is derived from an EMBL/GenBank/DDBJ whole genome shotgun (WGS) entry which is preliminary data.</text>
</comment>
<name>A0AAN8KHF1_PATCE</name>
<gene>
    <name evidence="1" type="ORF">SNE40_000605</name>
</gene>
<sequence>MDVRNGFQVLTLLYSVHLTTNEILHLPEQSNYDGTFYNVENQESKVVFIKTCQGGLFGFFQWMNTSSMIYEVNFGAFGIKTIIFGQHRTGPKSITTDPELLPEESRFKPFYFHWANNTMVVGAGTVVGQGPSFKFSSDIIATVRYMSVRTIICPMDYILELSCRKV</sequence>